<evidence type="ECO:0000256" key="1">
    <source>
        <dbReference type="SAM" id="MobiDB-lite"/>
    </source>
</evidence>
<sequence>MGDGKREQPERDAASPSAGEPVEVDFQPGDEHDIEQPDFAEHLDGLPACDDVQPVRADQRAAGQQQDQVGNPQPSRNQRGEQDHQHQERERQRRVLNRKCLRDINFAVLDQLLNRRHAFSLAVEFFGPVCRGTAG</sequence>
<dbReference type="AlphaFoldDB" id="A0A645EKX7"/>
<feature type="compositionally biased region" description="Low complexity" evidence="1">
    <location>
        <begin position="60"/>
        <end position="70"/>
    </location>
</feature>
<proteinExistence type="predicted"/>
<feature type="compositionally biased region" description="Basic and acidic residues" evidence="1">
    <location>
        <begin position="1"/>
        <end position="13"/>
    </location>
</feature>
<reference evidence="2" key="1">
    <citation type="submission" date="2019-08" db="EMBL/GenBank/DDBJ databases">
        <authorList>
            <person name="Kucharzyk K."/>
            <person name="Murdoch R.W."/>
            <person name="Higgins S."/>
            <person name="Loffler F."/>
        </authorList>
    </citation>
    <scope>NUCLEOTIDE SEQUENCE</scope>
</reference>
<feature type="compositionally biased region" description="Basic and acidic residues" evidence="1">
    <location>
        <begin position="78"/>
        <end position="93"/>
    </location>
</feature>
<evidence type="ECO:0000313" key="2">
    <source>
        <dbReference type="EMBL" id="MPN01779.1"/>
    </source>
</evidence>
<dbReference type="EMBL" id="VSSQ01047763">
    <property type="protein sequence ID" value="MPN01779.1"/>
    <property type="molecule type" value="Genomic_DNA"/>
</dbReference>
<protein>
    <submittedName>
        <fullName evidence="2">Uncharacterized protein</fullName>
    </submittedName>
</protein>
<organism evidence="2">
    <name type="scientific">bioreactor metagenome</name>
    <dbReference type="NCBI Taxonomy" id="1076179"/>
    <lineage>
        <taxon>unclassified sequences</taxon>
        <taxon>metagenomes</taxon>
        <taxon>ecological metagenomes</taxon>
    </lineage>
</organism>
<comment type="caution">
    <text evidence="2">The sequence shown here is derived from an EMBL/GenBank/DDBJ whole genome shotgun (WGS) entry which is preliminary data.</text>
</comment>
<accession>A0A645EKX7</accession>
<gene>
    <name evidence="2" type="ORF">SDC9_148991</name>
</gene>
<feature type="compositionally biased region" description="Basic and acidic residues" evidence="1">
    <location>
        <begin position="29"/>
        <end position="44"/>
    </location>
</feature>
<feature type="region of interest" description="Disordered" evidence="1">
    <location>
        <begin position="1"/>
        <end position="95"/>
    </location>
</feature>
<name>A0A645EKX7_9ZZZZ</name>